<reference evidence="1 2" key="1">
    <citation type="submission" date="2019-03" db="EMBL/GenBank/DDBJ databases">
        <title>Single cell metagenomics reveals metabolic interactions within the superorganism composed of flagellate Streblomastix strix and complex community of Bacteroidetes bacteria on its surface.</title>
        <authorList>
            <person name="Treitli S.C."/>
            <person name="Kolisko M."/>
            <person name="Husnik F."/>
            <person name="Keeling P."/>
            <person name="Hampl V."/>
        </authorList>
    </citation>
    <scope>NUCLEOTIDE SEQUENCE [LARGE SCALE GENOMIC DNA]</scope>
    <source>
        <strain evidence="1">ST1C</strain>
    </source>
</reference>
<protein>
    <submittedName>
        <fullName evidence="1">Uncharacterized protein</fullName>
    </submittedName>
</protein>
<evidence type="ECO:0000313" key="2">
    <source>
        <dbReference type="Proteomes" id="UP000324800"/>
    </source>
</evidence>
<dbReference type="AlphaFoldDB" id="A0A5J4RHR0"/>
<dbReference type="EMBL" id="SNRW01042281">
    <property type="protein sequence ID" value="KAA6333034.1"/>
    <property type="molecule type" value="Genomic_DNA"/>
</dbReference>
<feature type="non-terminal residue" evidence="1">
    <location>
        <position position="1"/>
    </location>
</feature>
<comment type="caution">
    <text evidence="1">The sequence shown here is derived from an EMBL/GenBank/DDBJ whole genome shotgun (WGS) entry which is preliminary data.</text>
</comment>
<evidence type="ECO:0000313" key="1">
    <source>
        <dbReference type="EMBL" id="KAA6333034.1"/>
    </source>
</evidence>
<dbReference type="Proteomes" id="UP000324800">
    <property type="component" value="Unassembled WGS sequence"/>
</dbReference>
<proteinExistence type="predicted"/>
<accession>A0A5J4RHR0</accession>
<organism evidence="1 2">
    <name type="scientific">Streblomastix strix</name>
    <dbReference type="NCBI Taxonomy" id="222440"/>
    <lineage>
        <taxon>Eukaryota</taxon>
        <taxon>Metamonada</taxon>
        <taxon>Preaxostyla</taxon>
        <taxon>Oxymonadida</taxon>
        <taxon>Streblomastigidae</taxon>
        <taxon>Streblomastix</taxon>
    </lineage>
</organism>
<gene>
    <name evidence="1" type="ORF">EZS28_053214</name>
</gene>
<sequence>VFFKEIQIKDFQLKMH</sequence>
<name>A0A5J4RHR0_9EUKA</name>